<dbReference type="EC" id="6.3.5.13" evidence="1"/>
<dbReference type="GO" id="GO:0005524">
    <property type="term" value="F:ATP binding"/>
    <property type="evidence" value="ECO:0007669"/>
    <property type="project" value="UniProtKB-UniRule"/>
</dbReference>
<dbReference type="PANTHER" id="PTHR23135:SF7">
    <property type="entry name" value="LIPID II ISOGLUTAMINYL SYNTHASE (GLUTAMINE-HYDROLYZING) SUBUNIT MURT"/>
    <property type="match status" value="1"/>
</dbReference>
<keyword evidence="1" id="KW-0547">Nucleotide-binding</keyword>
<dbReference type="GO" id="GO:0046872">
    <property type="term" value="F:metal ion binding"/>
    <property type="evidence" value="ECO:0007669"/>
    <property type="project" value="UniProtKB-KW"/>
</dbReference>
<dbReference type="PATRIC" id="fig|435830.3.peg.1141"/>
<sequence length="479" mass="51376">MTFASRNTLTLALGHGARAASRLRGSGGSAFPGLVMEKADPHFMARALAPLPYGVVLVSGTNGKTTTTRMVVELLRGQGLKVFTNPTGSNFTRGVVAALLGAMPLNGRLDADVAVLELDEAHATHFVRTVKPRAALLLNVMRDQLDRFGEIDYTASLLHKVARATTGTVVLNADDPRLAAPSFRADLRADVRGFAVSPQLRSVFLSDDELHDSLDGCTLGQPKKDAEAKADTKAEPTTETEPAAKPEPTEQPAQPEPTEQPAQPLEIVATLEEMMGRHAVIDLAGRRHEVDFAIPGAHNILNATAAMGLVKELLGERTDEQALAASAAKVTAAFGRGELLSIDGQEVELGLVKNPAGFRMSLLSAAAVRSQQPPLIMIAINDQYADGRDMSWLWDVDFTPLKQAGVSIVTGVRATDMALRLSYDDVAVGKVEANLSQALAQLVKLSREQHRPIRILSTYTAMLELRSLLASYTDVEEVL</sequence>
<name>G9PG62_9ACTO</name>
<accession>G9PG62</accession>
<dbReference type="Proteomes" id="UP000003822">
    <property type="component" value="Unassembled WGS sequence"/>
</dbReference>
<dbReference type="GO" id="GO:0071555">
    <property type="term" value="P:cell wall organization"/>
    <property type="evidence" value="ECO:0007669"/>
    <property type="project" value="UniProtKB-KW"/>
</dbReference>
<dbReference type="PANTHER" id="PTHR23135">
    <property type="entry name" value="MUR LIGASE FAMILY MEMBER"/>
    <property type="match status" value="1"/>
</dbReference>
<comment type="caution">
    <text evidence="5">The sequence shown here is derived from an EMBL/GenBank/DDBJ whole genome shotgun (WGS) entry which is preliminary data.</text>
</comment>
<comment type="catalytic activity">
    <reaction evidence="1">
        <text>beta-D-GlcNAc-(1-&gt;4)-Mur2Ac(oyl-L-Ala-gamma-D-Glu-L-Lys-D-Ala-D-Ala)-di-trans,octa-cis-undecaprenyl diphosphate + ATP = beta-D-GlcNAc-(1-&gt;4)-Mur2Ac(oyl-L-Ala-gamma-D-O-P-Glu-L-Lys-D-Ala-D-Ala)-di-trans,octa-cis-undecaprenyl diphosphate + ADP</text>
        <dbReference type="Rhea" id="RHEA:59488"/>
        <dbReference type="ChEBI" id="CHEBI:30616"/>
        <dbReference type="ChEBI" id="CHEBI:60033"/>
        <dbReference type="ChEBI" id="CHEBI:143132"/>
        <dbReference type="ChEBI" id="CHEBI:456216"/>
    </reaction>
</comment>
<dbReference type="GO" id="GO:0008360">
    <property type="term" value="P:regulation of cell shape"/>
    <property type="evidence" value="ECO:0007669"/>
    <property type="project" value="UniProtKB-KW"/>
</dbReference>
<keyword evidence="1" id="KW-0573">Peptidoglycan synthesis</keyword>
<keyword evidence="1" id="KW-0067">ATP-binding</keyword>
<dbReference type="InterPro" id="IPR013221">
    <property type="entry name" value="Mur_ligase_cen"/>
</dbReference>
<dbReference type="OrthoDB" id="9803907at2"/>
<dbReference type="GO" id="GO:0140282">
    <property type="term" value="F:carbon-nitrogen ligase activity on lipid II"/>
    <property type="evidence" value="ECO:0007669"/>
    <property type="project" value="UniProtKB-UniRule"/>
</dbReference>
<feature type="active site" evidence="1">
    <location>
        <position position="389"/>
    </location>
</feature>
<keyword evidence="6" id="KW-1185">Reference proteome</keyword>
<evidence type="ECO:0000256" key="2">
    <source>
        <dbReference type="SAM" id="MobiDB-lite"/>
    </source>
</evidence>
<proteinExistence type="inferred from homology"/>
<evidence type="ECO:0000313" key="5">
    <source>
        <dbReference type="EMBL" id="EHM88073.1"/>
    </source>
</evidence>
<evidence type="ECO:0000259" key="3">
    <source>
        <dbReference type="Pfam" id="PF08245"/>
    </source>
</evidence>
<keyword evidence="1" id="KW-0479">Metal-binding</keyword>
<dbReference type="HAMAP" id="MF_02214">
    <property type="entry name" value="Lipid_II_synth_MurT"/>
    <property type="match status" value="1"/>
</dbReference>
<dbReference type="HOGENOM" id="CLU_041534_0_0_11"/>
<evidence type="ECO:0000313" key="6">
    <source>
        <dbReference type="Proteomes" id="UP000003822"/>
    </source>
</evidence>
<feature type="region of interest" description="Disordered" evidence="2">
    <location>
        <begin position="216"/>
        <end position="261"/>
    </location>
</feature>
<keyword evidence="1" id="KW-0961">Cell wall biogenesis/degradation</keyword>
<keyword evidence="1" id="KW-0436">Ligase</keyword>
<dbReference type="InterPro" id="IPR043703">
    <property type="entry name" value="Lipid_II_synth_MurT"/>
</dbReference>
<comment type="pathway">
    <text evidence="1">Cell wall biogenesis; peptidoglycan biosynthesis.</text>
</comment>
<dbReference type="Pfam" id="PF08353">
    <property type="entry name" value="MurT_C"/>
    <property type="match status" value="1"/>
</dbReference>
<gene>
    <name evidence="1" type="primary">murT</name>
    <name evidence="5" type="ORF">HMPREF0045_01184</name>
</gene>
<dbReference type="UniPathway" id="UPA00219"/>
<dbReference type="EMBL" id="ACRN01000008">
    <property type="protein sequence ID" value="EHM88073.1"/>
    <property type="molecule type" value="Genomic_DNA"/>
</dbReference>
<dbReference type="InterPro" id="IPR013564">
    <property type="entry name" value="MurT_C"/>
</dbReference>
<dbReference type="SUPFAM" id="SSF53623">
    <property type="entry name" value="MurD-like peptide ligases, catalytic domain"/>
    <property type="match status" value="1"/>
</dbReference>
<dbReference type="RefSeq" id="WP_005986494.1">
    <property type="nucleotide sequence ID" value="NZ_JH470338.1"/>
</dbReference>
<comment type="subunit">
    <text evidence="1">Forms a heterodimer with GatD.</text>
</comment>
<comment type="function">
    <text evidence="1">The lipid II isoglutaminyl synthase complex catalyzes the formation of alpha-D-isoglutamine in the cell wall lipid II stem peptide. The MurT subunit catalyzes the ATP-dependent amidation of D-glutamate residue of lipid II, converting it to an isoglutamine residue.</text>
</comment>
<organism evidence="5 6">
    <name type="scientific">Actinomyces graevenitzii C83</name>
    <dbReference type="NCBI Taxonomy" id="435830"/>
    <lineage>
        <taxon>Bacteria</taxon>
        <taxon>Bacillati</taxon>
        <taxon>Actinomycetota</taxon>
        <taxon>Actinomycetes</taxon>
        <taxon>Actinomycetales</taxon>
        <taxon>Actinomycetaceae</taxon>
        <taxon>Actinomyces</taxon>
    </lineage>
</organism>
<feature type="domain" description="Lipid II isoglutaminyl synthase (glutamine-hydrolyzing) subunit MurT C-terminal" evidence="4">
    <location>
        <begin position="351"/>
        <end position="462"/>
    </location>
</feature>
<comment type="catalytic activity">
    <reaction evidence="1">
        <text>beta-D-GlcNAc-(1-&gt;4)-Mur2Ac(oyl-L-Ala-gamma-D-Glu-L-Lys-D-Ala-D-Ala)-di-trans,octa-cis-undecaprenyl diphosphate + L-glutamine + ATP + H2O = beta-D-GlcNAc-(1-&gt;4)-Mur2Ac(oyl-L-Ala-D-isoglutaminyl-L-Lys-D-Ala-D-Ala)-di-trans,octa-cis-undecaprenyl diphosphate + L-glutamate + ADP + phosphate + H(+)</text>
        <dbReference type="Rhea" id="RHEA:57928"/>
        <dbReference type="ChEBI" id="CHEBI:15377"/>
        <dbReference type="ChEBI" id="CHEBI:15378"/>
        <dbReference type="ChEBI" id="CHEBI:29985"/>
        <dbReference type="ChEBI" id="CHEBI:30616"/>
        <dbReference type="ChEBI" id="CHEBI:43474"/>
        <dbReference type="ChEBI" id="CHEBI:58359"/>
        <dbReference type="ChEBI" id="CHEBI:60033"/>
        <dbReference type="ChEBI" id="CHEBI:62233"/>
        <dbReference type="ChEBI" id="CHEBI:456216"/>
        <dbReference type="EC" id="6.3.5.13"/>
    </reaction>
</comment>
<dbReference type="InterPro" id="IPR036565">
    <property type="entry name" value="Mur-like_cat_sf"/>
</dbReference>
<comment type="catalytic activity">
    <reaction evidence="1">
        <text>beta-D-GlcNAc-(1-&gt;4)-Mur2Ac(oyl-L-Ala-gamma-D-O-P-Glu-L-Lys-D-Ala-D-Ala)-di-trans,octa-cis-undecaprenyl diphosphate + NH4(+) = beta-D-GlcNAc-(1-&gt;4)-Mur2Ac(oyl-L-Ala-D-isoglutaminyl-L-Lys-D-Ala-D-Ala)-di-trans,octa-cis-undecaprenyl diphosphate + phosphate + H(+)</text>
        <dbReference type="Rhea" id="RHEA:57932"/>
        <dbReference type="ChEBI" id="CHEBI:15378"/>
        <dbReference type="ChEBI" id="CHEBI:28938"/>
        <dbReference type="ChEBI" id="CHEBI:43474"/>
        <dbReference type="ChEBI" id="CHEBI:62233"/>
        <dbReference type="ChEBI" id="CHEBI:143132"/>
    </reaction>
</comment>
<dbReference type="STRING" id="435830.HMPREF0045_01184"/>
<evidence type="ECO:0000259" key="4">
    <source>
        <dbReference type="Pfam" id="PF08353"/>
    </source>
</evidence>
<dbReference type="Gene3D" id="3.40.1190.10">
    <property type="entry name" value="Mur-like, catalytic domain"/>
    <property type="match status" value="1"/>
</dbReference>
<protein>
    <recommendedName>
        <fullName evidence="1">Lipid II isoglutaminyl synthase (glutamine-hydrolyzing) subunit MurT</fullName>
        <ecNumber evidence="1">6.3.5.13</ecNumber>
    </recommendedName>
</protein>
<comment type="similarity">
    <text evidence="1">Belongs to the MurCDEF family. MurT subfamily.</text>
</comment>
<evidence type="ECO:0000256" key="1">
    <source>
        <dbReference type="HAMAP-Rule" id="MF_02214"/>
    </source>
</evidence>
<dbReference type="GO" id="GO:0016881">
    <property type="term" value="F:acid-amino acid ligase activity"/>
    <property type="evidence" value="ECO:0007669"/>
    <property type="project" value="InterPro"/>
</dbReference>
<dbReference type="eggNOG" id="COG0771">
    <property type="taxonomic scope" value="Bacteria"/>
</dbReference>
<keyword evidence="1" id="KW-0133">Cell shape</keyword>
<reference evidence="5 6" key="1">
    <citation type="submission" date="2011-10" db="EMBL/GenBank/DDBJ databases">
        <title>The Genome Sequence of Actinomyces graevenitzii C83.</title>
        <authorList>
            <consortium name="The Broad Institute Genome Sequencing Platform"/>
            <consortium name="The Broad Institute Genome Sequencing Center for Infectious Disease"/>
            <person name="Earl A."/>
            <person name="Ward D."/>
            <person name="Feldgarden M."/>
            <person name="Gevers D."/>
            <person name="Sibley C.D."/>
            <person name="Field T.R."/>
            <person name="Grinwis M."/>
            <person name="Eshaghurshan C.S."/>
            <person name="Surette M.G."/>
            <person name="Young S.K."/>
            <person name="Zeng Q."/>
            <person name="Gargeya S."/>
            <person name="Fitzgerald M."/>
            <person name="Haas B."/>
            <person name="Abouelleil A."/>
            <person name="Alvarado L."/>
            <person name="Arachchi H.M."/>
            <person name="Berlin A."/>
            <person name="Brown A."/>
            <person name="Chapman S.B."/>
            <person name="Chen Z."/>
            <person name="Dunbar C."/>
            <person name="Freedman E."/>
            <person name="Gearin G."/>
            <person name="Goldberg J."/>
            <person name="Griggs A."/>
            <person name="Gujja S."/>
            <person name="Heiman D."/>
            <person name="Howarth C."/>
            <person name="Larson L."/>
            <person name="Lui A."/>
            <person name="MacDonald P.J.P."/>
            <person name="Montmayeur A."/>
            <person name="Murphy C."/>
            <person name="Neiman D."/>
            <person name="Pearson M."/>
            <person name="Priest M."/>
            <person name="Roberts A."/>
            <person name="Saif S."/>
            <person name="Shea T."/>
            <person name="Shenoy N."/>
            <person name="Sisk P."/>
            <person name="Stolte C."/>
            <person name="Sykes S."/>
            <person name="Wortman J."/>
            <person name="Nusbaum C."/>
            <person name="Birren B."/>
        </authorList>
    </citation>
    <scope>NUCLEOTIDE SEQUENCE [LARGE SCALE GENOMIC DNA]</scope>
    <source>
        <strain evidence="5 6">C83</strain>
    </source>
</reference>
<dbReference type="Pfam" id="PF08245">
    <property type="entry name" value="Mur_ligase_M"/>
    <property type="match status" value="1"/>
</dbReference>
<dbReference type="AlphaFoldDB" id="G9PG62"/>
<feature type="compositionally biased region" description="Low complexity" evidence="2">
    <location>
        <begin position="250"/>
        <end position="261"/>
    </location>
</feature>
<dbReference type="GO" id="GO:0009252">
    <property type="term" value="P:peptidoglycan biosynthetic process"/>
    <property type="evidence" value="ECO:0007669"/>
    <property type="project" value="UniProtKB-UniRule"/>
</dbReference>
<feature type="compositionally biased region" description="Basic and acidic residues" evidence="2">
    <location>
        <begin position="222"/>
        <end position="248"/>
    </location>
</feature>
<comment type="caution">
    <text evidence="1">Lacks conserved residue(s) required for the propagation of feature annotation.</text>
</comment>
<feature type="domain" description="Mur ligase central" evidence="3">
    <location>
        <begin position="58"/>
        <end position="179"/>
    </location>
</feature>